<dbReference type="GO" id="GO:0000978">
    <property type="term" value="F:RNA polymerase II cis-regulatory region sequence-specific DNA binding"/>
    <property type="evidence" value="ECO:0007669"/>
    <property type="project" value="TreeGrafter"/>
</dbReference>
<evidence type="ECO:0000313" key="8">
    <source>
        <dbReference type="EMBL" id="VDN27769.1"/>
    </source>
</evidence>
<comment type="subcellular location">
    <subcellularLocation>
        <location evidence="1 5 6">Nucleus</location>
    </subcellularLocation>
</comment>
<reference evidence="8 9" key="1">
    <citation type="submission" date="2018-11" db="EMBL/GenBank/DDBJ databases">
        <authorList>
            <consortium name="Pathogen Informatics"/>
        </authorList>
    </citation>
    <scope>NUCLEOTIDE SEQUENCE [LARGE SCALE GENOMIC DNA]</scope>
</reference>
<evidence type="ECO:0000256" key="5">
    <source>
        <dbReference type="PROSITE-ProRule" id="PRU00108"/>
    </source>
</evidence>
<dbReference type="GO" id="GO:0030182">
    <property type="term" value="P:neuron differentiation"/>
    <property type="evidence" value="ECO:0007669"/>
    <property type="project" value="TreeGrafter"/>
</dbReference>
<evidence type="ECO:0000256" key="1">
    <source>
        <dbReference type="ARBA" id="ARBA00004123"/>
    </source>
</evidence>
<dbReference type="EMBL" id="UYRU01077137">
    <property type="protein sequence ID" value="VDN27769.1"/>
    <property type="molecule type" value="Genomic_DNA"/>
</dbReference>
<dbReference type="SUPFAM" id="SSF46689">
    <property type="entry name" value="Homeodomain-like"/>
    <property type="match status" value="1"/>
</dbReference>
<evidence type="ECO:0000256" key="6">
    <source>
        <dbReference type="RuleBase" id="RU000682"/>
    </source>
</evidence>
<dbReference type="OrthoDB" id="6159439at2759"/>
<proteinExistence type="predicted"/>
<dbReference type="PANTHER" id="PTHR24339">
    <property type="entry name" value="HOMEOBOX PROTEIN EMX-RELATED"/>
    <property type="match status" value="1"/>
</dbReference>
<evidence type="ECO:0000259" key="7">
    <source>
        <dbReference type="PROSITE" id="PS50071"/>
    </source>
</evidence>
<dbReference type="InterPro" id="IPR050877">
    <property type="entry name" value="EMX-VAX-Noto_Homeobox_TFs"/>
</dbReference>
<feature type="domain" description="Homeobox" evidence="7">
    <location>
        <begin position="118"/>
        <end position="165"/>
    </location>
</feature>
<organism evidence="8 9">
    <name type="scientific">Dibothriocephalus latus</name>
    <name type="common">Fish tapeworm</name>
    <name type="synonym">Diphyllobothrium latum</name>
    <dbReference type="NCBI Taxonomy" id="60516"/>
    <lineage>
        <taxon>Eukaryota</taxon>
        <taxon>Metazoa</taxon>
        <taxon>Spiralia</taxon>
        <taxon>Lophotrochozoa</taxon>
        <taxon>Platyhelminthes</taxon>
        <taxon>Cestoda</taxon>
        <taxon>Eucestoda</taxon>
        <taxon>Diphyllobothriidea</taxon>
        <taxon>Diphyllobothriidae</taxon>
        <taxon>Dibothriocephalus</taxon>
    </lineage>
</organism>
<evidence type="ECO:0000313" key="9">
    <source>
        <dbReference type="Proteomes" id="UP000281553"/>
    </source>
</evidence>
<sequence length="178" mass="19722">MTKMPCSNEGSSPECFPLPTLLSSPSADGADVLRICRSAWAFVRFETLKTKAHFNGDVNQLSSDVPTELTNFLGNICLPFQPPFAVSSDMESSFDSSKENGAFLSDSSFQLGPFRQHRKPKRIRTAFSPSQLLRLENAFETNHYVVGQERKKLAESLSLTETQVRGTIFRSGHIAKSS</sequence>
<dbReference type="PANTHER" id="PTHR24339:SF28">
    <property type="entry name" value="E5-RELATED"/>
    <property type="match status" value="1"/>
</dbReference>
<accession>A0A3P7QBK8</accession>
<keyword evidence="9" id="KW-1185">Reference proteome</keyword>
<name>A0A3P7QBK8_DIBLA</name>
<feature type="DNA-binding region" description="Homeobox" evidence="5">
    <location>
        <begin position="120"/>
        <end position="166"/>
    </location>
</feature>
<dbReference type="SMART" id="SM00389">
    <property type="entry name" value="HOX"/>
    <property type="match status" value="1"/>
</dbReference>
<dbReference type="AlphaFoldDB" id="A0A3P7QBK8"/>
<evidence type="ECO:0000256" key="4">
    <source>
        <dbReference type="ARBA" id="ARBA00023242"/>
    </source>
</evidence>
<dbReference type="PROSITE" id="PS50071">
    <property type="entry name" value="HOMEOBOX_2"/>
    <property type="match status" value="1"/>
</dbReference>
<keyword evidence="3 5" id="KW-0371">Homeobox</keyword>
<dbReference type="Proteomes" id="UP000281553">
    <property type="component" value="Unassembled WGS sequence"/>
</dbReference>
<dbReference type="InterPro" id="IPR001356">
    <property type="entry name" value="HD"/>
</dbReference>
<protein>
    <recommendedName>
        <fullName evidence="7">Homeobox domain-containing protein</fullName>
    </recommendedName>
</protein>
<dbReference type="GO" id="GO:0007420">
    <property type="term" value="P:brain development"/>
    <property type="evidence" value="ECO:0007669"/>
    <property type="project" value="TreeGrafter"/>
</dbReference>
<dbReference type="GO" id="GO:0005634">
    <property type="term" value="C:nucleus"/>
    <property type="evidence" value="ECO:0007669"/>
    <property type="project" value="UniProtKB-SubCell"/>
</dbReference>
<dbReference type="Gene3D" id="1.10.10.60">
    <property type="entry name" value="Homeodomain-like"/>
    <property type="match status" value="1"/>
</dbReference>
<keyword evidence="2 5" id="KW-0238">DNA-binding</keyword>
<dbReference type="Pfam" id="PF00046">
    <property type="entry name" value="Homeodomain"/>
    <property type="match status" value="1"/>
</dbReference>
<keyword evidence="4 5" id="KW-0539">Nucleus</keyword>
<gene>
    <name evidence="8" type="ORF">DILT_LOCUS15064</name>
</gene>
<evidence type="ECO:0000256" key="3">
    <source>
        <dbReference type="ARBA" id="ARBA00023155"/>
    </source>
</evidence>
<dbReference type="InterPro" id="IPR009057">
    <property type="entry name" value="Homeodomain-like_sf"/>
</dbReference>
<dbReference type="GO" id="GO:0000981">
    <property type="term" value="F:DNA-binding transcription factor activity, RNA polymerase II-specific"/>
    <property type="evidence" value="ECO:0007669"/>
    <property type="project" value="TreeGrafter"/>
</dbReference>
<dbReference type="CDD" id="cd00086">
    <property type="entry name" value="homeodomain"/>
    <property type="match status" value="1"/>
</dbReference>
<evidence type="ECO:0000256" key="2">
    <source>
        <dbReference type="ARBA" id="ARBA00023125"/>
    </source>
</evidence>